<proteinExistence type="predicted"/>
<dbReference type="InterPro" id="IPR044174">
    <property type="entry name" value="BC10-like"/>
</dbReference>
<dbReference type="EMBL" id="JALLPB020000060">
    <property type="protein sequence ID" value="KAL3822620.1"/>
    <property type="molecule type" value="Genomic_DNA"/>
</dbReference>
<dbReference type="PANTHER" id="PTHR31042:SF150">
    <property type="entry name" value="OS06G0661900 PROTEIN"/>
    <property type="match status" value="1"/>
</dbReference>
<sequence length="512" mass="57629">MSNDFHSLLSVFHDALSSSAPPSSSRSVGGRGGVDDDRESARAGGHRSSTADDSNASPRLDPARASDPSFSAPLLRERIERLLRVRQVREMTSSSSPSSVTRNGREGPAEFRIAICATIVDEFPHEALWKKWMDETGGEISLSIDGDDGSTDENDDRRTVLATADMFVHAKYPERVASGWLRSKTLPITHRPNWNDVRIVRAILSLLEAAMRDVRTTHVLLCTESCVPVATLKETARSVLLNEICIWEEASDDDGGSTGGGSRDGRTAAQFGGNIGRRGLDWDRSYIDYYGRDSGRCSRFDEHNCWDILRDSIPSETVYKALPGWCLLSRKHAQGILDIPSQLGGMNLWPAFERVWAPEEVFLPTALAISGNLNSLSGRALTHSRWDERAADHKDRAHPLSYDGSFDDELVSMTRAEGCLFLRKMKWSLDLSVWDRIVIRRGRCRDADTTGRPQRPDATSGWDRRGDERGSDQYWYGNRSRMSRDFNGQRRKREPGDLSDRNDNYKRQHWRR</sequence>
<keyword evidence="3" id="KW-1185">Reference proteome</keyword>
<protein>
    <submittedName>
        <fullName evidence="2">Uncharacterized protein</fullName>
    </submittedName>
</protein>
<gene>
    <name evidence="2" type="ORF">ACHAXA_006405</name>
</gene>
<reference evidence="2 3" key="1">
    <citation type="submission" date="2024-10" db="EMBL/GenBank/DDBJ databases">
        <title>Updated reference genomes for cyclostephanoid diatoms.</title>
        <authorList>
            <person name="Roberts W.R."/>
            <person name="Alverson A.J."/>
        </authorList>
    </citation>
    <scope>NUCLEOTIDE SEQUENCE [LARGE SCALE GENOMIC DNA]</scope>
    <source>
        <strain evidence="2 3">AJA228-03</strain>
    </source>
</reference>
<dbReference type="PANTHER" id="PTHR31042">
    <property type="entry name" value="CORE-2/I-BRANCHING BETA-1,6-N-ACETYLGLUCOSAMINYLTRANSFERASE FAMILY PROTEIN-RELATED"/>
    <property type="match status" value="1"/>
</dbReference>
<dbReference type="Proteomes" id="UP001530377">
    <property type="component" value="Unassembled WGS sequence"/>
</dbReference>
<dbReference type="AlphaFoldDB" id="A0ABD3SDK7"/>
<evidence type="ECO:0000313" key="2">
    <source>
        <dbReference type="EMBL" id="KAL3822620.1"/>
    </source>
</evidence>
<feature type="region of interest" description="Disordered" evidence="1">
    <location>
        <begin position="446"/>
        <end position="512"/>
    </location>
</feature>
<feature type="region of interest" description="Disordered" evidence="1">
    <location>
        <begin position="15"/>
        <end position="71"/>
    </location>
</feature>
<organism evidence="2 3">
    <name type="scientific">Cyclostephanos tholiformis</name>
    <dbReference type="NCBI Taxonomy" id="382380"/>
    <lineage>
        <taxon>Eukaryota</taxon>
        <taxon>Sar</taxon>
        <taxon>Stramenopiles</taxon>
        <taxon>Ochrophyta</taxon>
        <taxon>Bacillariophyta</taxon>
        <taxon>Coscinodiscophyceae</taxon>
        <taxon>Thalassiosirophycidae</taxon>
        <taxon>Stephanodiscales</taxon>
        <taxon>Stephanodiscaceae</taxon>
        <taxon>Cyclostephanos</taxon>
    </lineage>
</organism>
<accession>A0ABD3SDK7</accession>
<feature type="compositionally biased region" description="Basic and acidic residues" evidence="1">
    <location>
        <begin position="482"/>
        <end position="506"/>
    </location>
</feature>
<feature type="compositionally biased region" description="Polar residues" evidence="1">
    <location>
        <begin position="47"/>
        <end position="57"/>
    </location>
</feature>
<name>A0ABD3SDK7_9STRA</name>
<feature type="compositionally biased region" description="Low complexity" evidence="1">
    <location>
        <begin position="15"/>
        <end position="28"/>
    </location>
</feature>
<feature type="compositionally biased region" description="Basic and acidic residues" evidence="1">
    <location>
        <begin position="462"/>
        <end position="471"/>
    </location>
</feature>
<comment type="caution">
    <text evidence="2">The sequence shown here is derived from an EMBL/GenBank/DDBJ whole genome shotgun (WGS) entry which is preliminary data.</text>
</comment>
<evidence type="ECO:0000256" key="1">
    <source>
        <dbReference type="SAM" id="MobiDB-lite"/>
    </source>
</evidence>
<evidence type="ECO:0000313" key="3">
    <source>
        <dbReference type="Proteomes" id="UP001530377"/>
    </source>
</evidence>